<dbReference type="EMBL" id="JAACJK010000001">
    <property type="protein sequence ID" value="KAF5342417.1"/>
    <property type="molecule type" value="Genomic_DNA"/>
</dbReference>
<feature type="region of interest" description="Disordered" evidence="1">
    <location>
        <begin position="54"/>
        <end position="79"/>
    </location>
</feature>
<dbReference type="AlphaFoldDB" id="A0A8H5FMX5"/>
<reference evidence="2 3" key="1">
    <citation type="journal article" date="2020" name="ISME J.">
        <title>Uncovering the hidden diversity of litter-decomposition mechanisms in mushroom-forming fungi.</title>
        <authorList>
            <person name="Floudas D."/>
            <person name="Bentzer J."/>
            <person name="Ahren D."/>
            <person name="Johansson T."/>
            <person name="Persson P."/>
            <person name="Tunlid A."/>
        </authorList>
    </citation>
    <scope>NUCLEOTIDE SEQUENCE [LARGE SCALE GENOMIC DNA]</scope>
    <source>
        <strain evidence="2 3">CBS 175.51</strain>
    </source>
</reference>
<dbReference type="OrthoDB" id="3266451at2759"/>
<proteinExistence type="predicted"/>
<comment type="caution">
    <text evidence="2">The sequence shown here is derived from an EMBL/GenBank/DDBJ whole genome shotgun (WGS) entry which is preliminary data.</text>
</comment>
<name>A0A8H5FMX5_9AGAR</name>
<evidence type="ECO:0008006" key="4">
    <source>
        <dbReference type="Google" id="ProtNLM"/>
    </source>
</evidence>
<evidence type="ECO:0000313" key="3">
    <source>
        <dbReference type="Proteomes" id="UP000541558"/>
    </source>
</evidence>
<keyword evidence="3" id="KW-1185">Reference proteome</keyword>
<protein>
    <recommendedName>
        <fullName evidence="4">F-box domain-containing protein</fullName>
    </recommendedName>
</protein>
<dbReference type="Proteomes" id="UP000541558">
    <property type="component" value="Unassembled WGS sequence"/>
</dbReference>
<evidence type="ECO:0000313" key="2">
    <source>
        <dbReference type="EMBL" id="KAF5342417.1"/>
    </source>
</evidence>
<sequence length="747" mass="83008">MILVHLPYLQSPSKCLPGLQLYNLDGTDMENDTDNRAASVPRYVHGSILTTINEEPEEESGRLTTINEEPEEPEEERGRVELGPSLLDYVLSPSQVGTEEVPGAGGIETTNVNPTSMPPAASIVEGLSNARVEGSESGLSPLGRKMEASSLAIDEEAGFPTSGPKMEVSSLTVDEEHWPAIGSIDIFTKVPEGCCLNHTTCRKCLWRLSRAPVTTAPPEILSRIFFFTIIRPAANRQIPHKSGAFDLLHISHVCSLFRAVTFNTPTLWALVPFLNDARPRFLALIMARSKCVPLTVSVVEDEALSTISARSIWTHLYLSFDRVASLRIEIAEGCGGFNLMMMLSMPAPWLEECTIIFHGQRNVCIDSFYRGYLAFDGRAPQLHTLHLVNCYIHPRLCDFPSLITTSFSYVGDRNVDPNSDPLMTILPIFEWGHDFFYLQHLTIANAIQPAQPRDLRTLMDLPPAQLPHLQSFVITASPELCDHVISILRLPPTCSRIVNLVFSQLDRLRIYHARRVAGVACAFVSPDVYYVSCAIDIGDHRSSLCLRGTGRANVVITFDTPELKVHPSALAHLIDIFTFPVMAAIHKVTSSDLFRHRLWQSLACNLRPLLKSVRTLGVSLEAYQPPQILFDFFRALAGVETITTSHFSLWNYLCFATPSGDITFPNLRSIEVPLDDITVVATMDSLVTFLERHGDIQSVTFRVSSRWLGRMGFAASEEIRCVVATIAENFPASVALRWVKEEDSAQH</sequence>
<organism evidence="2 3">
    <name type="scientific">Ephemerocybe angulata</name>
    <dbReference type="NCBI Taxonomy" id="980116"/>
    <lineage>
        <taxon>Eukaryota</taxon>
        <taxon>Fungi</taxon>
        <taxon>Dikarya</taxon>
        <taxon>Basidiomycota</taxon>
        <taxon>Agaricomycotina</taxon>
        <taxon>Agaricomycetes</taxon>
        <taxon>Agaricomycetidae</taxon>
        <taxon>Agaricales</taxon>
        <taxon>Agaricineae</taxon>
        <taxon>Psathyrellaceae</taxon>
        <taxon>Ephemerocybe</taxon>
    </lineage>
</organism>
<gene>
    <name evidence="2" type="ORF">D9611_001718</name>
</gene>
<accession>A0A8H5FMX5</accession>
<evidence type="ECO:0000256" key="1">
    <source>
        <dbReference type="SAM" id="MobiDB-lite"/>
    </source>
</evidence>